<dbReference type="PROSITE" id="PS50011">
    <property type="entry name" value="PROTEIN_KINASE_DOM"/>
    <property type="match status" value="1"/>
</dbReference>
<feature type="region of interest" description="Disordered" evidence="2">
    <location>
        <begin position="1"/>
        <end position="21"/>
    </location>
</feature>
<evidence type="ECO:0000259" key="4">
    <source>
        <dbReference type="PROSITE" id="PS50011"/>
    </source>
</evidence>
<dbReference type="Gene3D" id="1.10.510.10">
    <property type="entry name" value="Transferase(Phosphotransferase) domain 1"/>
    <property type="match status" value="1"/>
</dbReference>
<evidence type="ECO:0000256" key="1">
    <source>
        <dbReference type="PROSITE-ProRule" id="PRU10141"/>
    </source>
</evidence>
<dbReference type="Gene3D" id="3.30.200.20">
    <property type="entry name" value="Phosphorylase Kinase, domain 1"/>
    <property type="match status" value="1"/>
</dbReference>
<dbReference type="GO" id="GO:0005524">
    <property type="term" value="F:ATP binding"/>
    <property type="evidence" value="ECO:0007669"/>
    <property type="project" value="UniProtKB-UniRule"/>
</dbReference>
<organism evidence="5 6">
    <name type="scientific">Artemia franciscana</name>
    <name type="common">Brine shrimp</name>
    <name type="synonym">Artemia sanfranciscana</name>
    <dbReference type="NCBI Taxonomy" id="6661"/>
    <lineage>
        <taxon>Eukaryota</taxon>
        <taxon>Metazoa</taxon>
        <taxon>Ecdysozoa</taxon>
        <taxon>Arthropoda</taxon>
        <taxon>Crustacea</taxon>
        <taxon>Branchiopoda</taxon>
        <taxon>Anostraca</taxon>
        <taxon>Artemiidae</taxon>
        <taxon>Artemia</taxon>
    </lineage>
</organism>
<dbReference type="InterPro" id="IPR017441">
    <property type="entry name" value="Protein_kinase_ATP_BS"/>
</dbReference>
<dbReference type="SUPFAM" id="SSF49879">
    <property type="entry name" value="SMAD/FHA domain"/>
    <property type="match status" value="1"/>
</dbReference>
<dbReference type="Proteomes" id="UP001187531">
    <property type="component" value="Unassembled WGS sequence"/>
</dbReference>
<dbReference type="AlphaFoldDB" id="A0AA88HNI3"/>
<dbReference type="InterPro" id="IPR000719">
    <property type="entry name" value="Prot_kinase_dom"/>
</dbReference>
<dbReference type="Pfam" id="PF00069">
    <property type="entry name" value="Pkinase"/>
    <property type="match status" value="1"/>
</dbReference>
<proteinExistence type="predicted"/>
<dbReference type="PROSITE" id="PS50006">
    <property type="entry name" value="FHA_DOMAIN"/>
    <property type="match status" value="1"/>
</dbReference>
<evidence type="ECO:0000256" key="2">
    <source>
        <dbReference type="SAM" id="MobiDB-lite"/>
    </source>
</evidence>
<evidence type="ECO:0000313" key="6">
    <source>
        <dbReference type="Proteomes" id="UP001187531"/>
    </source>
</evidence>
<name>A0AA88HNI3_ARTSF</name>
<keyword evidence="6" id="KW-1185">Reference proteome</keyword>
<reference evidence="5" key="1">
    <citation type="submission" date="2023-07" db="EMBL/GenBank/DDBJ databases">
        <title>Chromosome-level genome assembly of Artemia franciscana.</title>
        <authorList>
            <person name="Jo E."/>
        </authorList>
    </citation>
    <scope>NUCLEOTIDE SEQUENCE</scope>
    <source>
        <tissue evidence="5">Whole body</tissue>
    </source>
</reference>
<sequence length="422" mass="47634">MQSEIDTQPIDTQAVEESLPDNAPQNYVEPFAFLLPDSSNFKFAEIRSTVFTIGRHNSNFDITAEQCGEEILKYISKKQCIIHVVFEDENDLNFRLDNVGTNPVFVKGVKILKGRSTLLGHDDTISFGRAKWKAWKFSCNRDRPVSHPEEVVSKYIVAAELGRGANGVVYKAFHKATSEAVALKVLKLSKASKSGFMKTKDLYNEIKVMKKINHPENILLQSKCEEPLAKLTDFGLSKYAPEDLTALKTFCGTMNYVAPEILRHKGKKEYTPQVDVWSLGVVLYVCLAGYPPFSDDYRDEPISEQIIHGNLHMSPKYWSTISGQGQHLVRSMLTVSAVSRLSVSGVLKHPWFSNDSSLFERYEDLIGKLPFFDTSSIQSVPLLESHLTASVSSHESDIVFRRHVKRRNKENIENNPKKAKVC</sequence>
<dbReference type="EMBL" id="JAVRJZ010000016">
    <property type="protein sequence ID" value="KAK2710901.1"/>
    <property type="molecule type" value="Genomic_DNA"/>
</dbReference>
<dbReference type="PROSITE" id="PS00107">
    <property type="entry name" value="PROTEIN_KINASE_ATP"/>
    <property type="match status" value="1"/>
</dbReference>
<evidence type="ECO:0000313" key="5">
    <source>
        <dbReference type="EMBL" id="KAK2710901.1"/>
    </source>
</evidence>
<dbReference type="PANTHER" id="PTHR24347">
    <property type="entry name" value="SERINE/THREONINE-PROTEIN KINASE"/>
    <property type="match status" value="1"/>
</dbReference>
<feature type="compositionally biased region" description="Polar residues" evidence="2">
    <location>
        <begin position="1"/>
        <end position="11"/>
    </location>
</feature>
<dbReference type="Gene3D" id="2.60.200.20">
    <property type="match status" value="1"/>
</dbReference>
<dbReference type="Pfam" id="PF00498">
    <property type="entry name" value="FHA"/>
    <property type="match status" value="1"/>
</dbReference>
<dbReference type="InterPro" id="IPR000253">
    <property type="entry name" value="FHA_dom"/>
</dbReference>
<dbReference type="InterPro" id="IPR011009">
    <property type="entry name" value="Kinase-like_dom_sf"/>
</dbReference>
<comment type="caution">
    <text evidence="5">The sequence shown here is derived from an EMBL/GenBank/DDBJ whole genome shotgun (WGS) entry which is preliminary data.</text>
</comment>
<gene>
    <name evidence="5" type="ORF">QYM36_012163</name>
</gene>
<dbReference type="InterPro" id="IPR008984">
    <property type="entry name" value="SMAD_FHA_dom_sf"/>
</dbReference>
<keyword evidence="1" id="KW-0547">Nucleotide-binding</keyword>
<dbReference type="GO" id="GO:0004672">
    <property type="term" value="F:protein kinase activity"/>
    <property type="evidence" value="ECO:0007669"/>
    <property type="project" value="InterPro"/>
</dbReference>
<feature type="binding site" evidence="1">
    <location>
        <position position="184"/>
    </location>
    <ligand>
        <name>ATP</name>
        <dbReference type="ChEBI" id="CHEBI:30616"/>
    </ligand>
</feature>
<feature type="domain" description="FHA" evidence="3">
    <location>
        <begin position="51"/>
        <end position="111"/>
    </location>
</feature>
<keyword evidence="1" id="KW-0067">ATP-binding</keyword>
<feature type="domain" description="Protein kinase" evidence="4">
    <location>
        <begin position="47"/>
        <end position="352"/>
    </location>
</feature>
<evidence type="ECO:0008006" key="7">
    <source>
        <dbReference type="Google" id="ProtNLM"/>
    </source>
</evidence>
<accession>A0AA88HNI3</accession>
<protein>
    <recommendedName>
        <fullName evidence="7">Protein kinase domain-containing protein</fullName>
    </recommendedName>
</protein>
<dbReference type="SUPFAM" id="SSF56112">
    <property type="entry name" value="Protein kinase-like (PK-like)"/>
    <property type="match status" value="1"/>
</dbReference>
<evidence type="ECO:0000259" key="3">
    <source>
        <dbReference type="PROSITE" id="PS50006"/>
    </source>
</evidence>